<keyword evidence="3" id="KW-1185">Reference proteome</keyword>
<dbReference type="InterPro" id="IPR035919">
    <property type="entry name" value="EAL_sf"/>
</dbReference>
<dbReference type="Pfam" id="PF00563">
    <property type="entry name" value="EAL"/>
    <property type="match status" value="1"/>
</dbReference>
<sequence length="383" mass="41521">MPHRPLPGHFTVRAQTIVWADASAHALLEYEPGQLIGRPAQLLQGEGSPALAQLPRPHETEVDFERASLRTAGGPLRTLQLHGERMDAQQVLWTCWPAARATEALGDADTRVALSRAQIAQGLAAGEFRLDYQPKVDMARGRVIGVEALVRWAHPEHGWLPPRHFVPSIQDDTLIEELGEWALRQAGLQCAAWAPAWREPGRRMPISVNISPRHLVRDDFIGQLAQHLRCGDAGISVPLELELLEAPVLDDLDDAARVVRACRDLGVPVLLDDFGTGYAMLSYLRALPVSGIKLDRSYVGGMVDDPRDAAIVGGMLALARSLDCEVVAEGVTTPAHARALLALGCTQGQGFGIAAPMRPQALPAWVEAFEAQPPGWAQPHIGV</sequence>
<dbReference type="Gene3D" id="3.20.20.450">
    <property type="entry name" value="EAL domain"/>
    <property type="match status" value="1"/>
</dbReference>
<dbReference type="Proteomes" id="UP001212602">
    <property type="component" value="Unassembled WGS sequence"/>
</dbReference>
<dbReference type="InterPro" id="IPR001633">
    <property type="entry name" value="EAL_dom"/>
</dbReference>
<dbReference type="InterPro" id="IPR050706">
    <property type="entry name" value="Cyclic-di-GMP_PDE-like"/>
</dbReference>
<organism evidence="2 3">
    <name type="scientific">Xenophilus arseniciresistens</name>
    <dbReference type="NCBI Taxonomy" id="1283306"/>
    <lineage>
        <taxon>Bacteria</taxon>
        <taxon>Pseudomonadati</taxon>
        <taxon>Pseudomonadota</taxon>
        <taxon>Betaproteobacteria</taxon>
        <taxon>Burkholderiales</taxon>
        <taxon>Comamonadaceae</taxon>
        <taxon>Xenophilus</taxon>
    </lineage>
</organism>
<dbReference type="PROSITE" id="PS50883">
    <property type="entry name" value="EAL"/>
    <property type="match status" value="1"/>
</dbReference>
<comment type="caution">
    <text evidence="2">The sequence shown here is derived from an EMBL/GenBank/DDBJ whole genome shotgun (WGS) entry which is preliminary data.</text>
</comment>
<dbReference type="SUPFAM" id="SSF141868">
    <property type="entry name" value="EAL domain-like"/>
    <property type="match status" value="1"/>
</dbReference>
<proteinExistence type="predicted"/>
<dbReference type="GO" id="GO:0071111">
    <property type="term" value="F:cyclic-guanylate-specific phosphodiesterase activity"/>
    <property type="evidence" value="ECO:0007669"/>
    <property type="project" value="InterPro"/>
</dbReference>
<name>A0AAE3N7A3_9BURK</name>
<dbReference type="PANTHER" id="PTHR33121">
    <property type="entry name" value="CYCLIC DI-GMP PHOSPHODIESTERASE PDEF"/>
    <property type="match status" value="1"/>
</dbReference>
<evidence type="ECO:0000313" key="3">
    <source>
        <dbReference type="Proteomes" id="UP001212602"/>
    </source>
</evidence>
<accession>A0AAE3N7A3</accession>
<dbReference type="PANTHER" id="PTHR33121:SF70">
    <property type="entry name" value="SIGNALING PROTEIN YKOW"/>
    <property type="match status" value="1"/>
</dbReference>
<dbReference type="AlphaFoldDB" id="A0AAE3N7A3"/>
<evidence type="ECO:0000313" key="2">
    <source>
        <dbReference type="EMBL" id="MDA7415676.1"/>
    </source>
</evidence>
<feature type="domain" description="EAL" evidence="1">
    <location>
        <begin position="112"/>
        <end position="370"/>
    </location>
</feature>
<dbReference type="CDD" id="cd01948">
    <property type="entry name" value="EAL"/>
    <property type="match status" value="1"/>
</dbReference>
<evidence type="ECO:0000259" key="1">
    <source>
        <dbReference type="PROSITE" id="PS50883"/>
    </source>
</evidence>
<dbReference type="RefSeq" id="WP_271426955.1">
    <property type="nucleotide sequence ID" value="NZ_JAQIPB010000002.1"/>
</dbReference>
<gene>
    <name evidence="2" type="ORF">PGB34_04810</name>
</gene>
<protein>
    <submittedName>
        <fullName evidence="2">EAL domain-containing protein</fullName>
    </submittedName>
</protein>
<reference evidence="2" key="1">
    <citation type="submission" date="2023-01" db="EMBL/GenBank/DDBJ databases">
        <title>Xenophilus mangrovi sp. nov., isolated from soil of Mangrove nature reserve.</title>
        <authorList>
            <person name="Xu S."/>
            <person name="Liu Z."/>
            <person name="Xu Y."/>
        </authorList>
    </citation>
    <scope>NUCLEOTIDE SEQUENCE</scope>
    <source>
        <strain evidence="2">YW8</strain>
    </source>
</reference>
<dbReference type="EMBL" id="JAQIPB010000002">
    <property type="protein sequence ID" value="MDA7415676.1"/>
    <property type="molecule type" value="Genomic_DNA"/>
</dbReference>
<dbReference type="SMART" id="SM00052">
    <property type="entry name" value="EAL"/>
    <property type="match status" value="1"/>
</dbReference>